<gene>
    <name evidence="3" type="ordered locus">Aflv_1368</name>
</gene>
<evidence type="ECO:0000259" key="2">
    <source>
        <dbReference type="PROSITE" id="PS51352"/>
    </source>
</evidence>
<dbReference type="AlphaFoldDB" id="B7GKT0"/>
<dbReference type="Pfam" id="PF00578">
    <property type="entry name" value="AhpC-TSA"/>
    <property type="match status" value="1"/>
</dbReference>
<evidence type="ECO:0000256" key="1">
    <source>
        <dbReference type="ARBA" id="ARBA00023157"/>
    </source>
</evidence>
<dbReference type="KEGG" id="afl:Aflv_1368"/>
<dbReference type="CDD" id="cd02966">
    <property type="entry name" value="TlpA_like_family"/>
    <property type="match status" value="1"/>
</dbReference>
<name>B7GKT0_ANOFW</name>
<dbReference type="InterPro" id="IPR017937">
    <property type="entry name" value="Thioredoxin_CS"/>
</dbReference>
<protein>
    <submittedName>
        <fullName evidence="3">Thiol:disulfide interchange protein (Thioredoxin)</fullName>
    </submittedName>
</protein>
<dbReference type="PROSITE" id="PS00194">
    <property type="entry name" value="THIOREDOXIN_1"/>
    <property type="match status" value="1"/>
</dbReference>
<dbReference type="InterPro" id="IPR036249">
    <property type="entry name" value="Thioredoxin-like_sf"/>
</dbReference>
<organism evidence="3 4">
    <name type="scientific">Anoxybacillus flavithermus (strain DSM 21510 / WK1)</name>
    <dbReference type="NCBI Taxonomy" id="491915"/>
    <lineage>
        <taxon>Bacteria</taxon>
        <taxon>Bacillati</taxon>
        <taxon>Bacillota</taxon>
        <taxon>Bacilli</taxon>
        <taxon>Bacillales</taxon>
        <taxon>Anoxybacillaceae</taxon>
        <taxon>Anoxybacillus</taxon>
    </lineage>
</organism>
<evidence type="ECO:0000313" key="4">
    <source>
        <dbReference type="Proteomes" id="UP000000742"/>
    </source>
</evidence>
<dbReference type="Gene3D" id="3.40.30.10">
    <property type="entry name" value="Glutaredoxin"/>
    <property type="match status" value="1"/>
</dbReference>
<keyword evidence="1" id="KW-1015">Disulfide bond</keyword>
<dbReference type="InterPro" id="IPR000866">
    <property type="entry name" value="AhpC/TSA"/>
</dbReference>
<sequence>MTNRRVGMLMKKWMAIIVLFSFFAYMLWEHTAERQTIQTGIHIGMKAPDFSLQTIDGKTVQLSQLRGKAVIVNFWATWCPPCRAEMPDMQTFYEQYYRQVEIVAVNVMVRDSQEKVREFIKDYHLTFPVVLDVDGNVMKQYDIQPIPTSFIIDRQGIIRKKQIGPMSYEQMVQYAEKWGK</sequence>
<evidence type="ECO:0000313" key="3">
    <source>
        <dbReference type="EMBL" id="ACJ33736.1"/>
    </source>
</evidence>
<dbReference type="EMBL" id="CP000922">
    <property type="protein sequence ID" value="ACJ33736.1"/>
    <property type="molecule type" value="Genomic_DNA"/>
</dbReference>
<dbReference type="PROSITE" id="PS51352">
    <property type="entry name" value="THIOREDOXIN_2"/>
    <property type="match status" value="1"/>
</dbReference>
<dbReference type="PANTHER" id="PTHR42852">
    <property type="entry name" value="THIOL:DISULFIDE INTERCHANGE PROTEIN DSBE"/>
    <property type="match status" value="1"/>
</dbReference>
<dbReference type="Proteomes" id="UP000000742">
    <property type="component" value="Chromosome"/>
</dbReference>
<dbReference type="InterPro" id="IPR013766">
    <property type="entry name" value="Thioredoxin_domain"/>
</dbReference>
<dbReference type="GO" id="GO:0016209">
    <property type="term" value="F:antioxidant activity"/>
    <property type="evidence" value="ECO:0007669"/>
    <property type="project" value="InterPro"/>
</dbReference>
<dbReference type="PANTHER" id="PTHR42852:SF17">
    <property type="entry name" value="THIOREDOXIN-LIKE PROTEIN HI_1115"/>
    <property type="match status" value="1"/>
</dbReference>
<dbReference type="GO" id="GO:0016491">
    <property type="term" value="F:oxidoreductase activity"/>
    <property type="evidence" value="ECO:0007669"/>
    <property type="project" value="InterPro"/>
</dbReference>
<dbReference type="SUPFAM" id="SSF52833">
    <property type="entry name" value="Thioredoxin-like"/>
    <property type="match status" value="1"/>
</dbReference>
<feature type="domain" description="Thioredoxin" evidence="2">
    <location>
        <begin position="41"/>
        <end position="180"/>
    </location>
</feature>
<dbReference type="InterPro" id="IPR050553">
    <property type="entry name" value="Thioredoxin_ResA/DsbE_sf"/>
</dbReference>
<reference evidence="3 4" key="1">
    <citation type="journal article" date="2008" name="Genome Biol.">
        <title>Encapsulated in silica: genome, proteome and physiology of the thermophilic bacterium Anoxybacillus flavithermus WK1.</title>
        <authorList>
            <person name="Saw J.H."/>
            <person name="Mountain B.W."/>
            <person name="Feng L."/>
            <person name="Omelchenko M.V."/>
            <person name="Hou S."/>
            <person name="Saito J.A."/>
            <person name="Stott M.B."/>
            <person name="Li D."/>
            <person name="Zhao G."/>
            <person name="Wu J."/>
            <person name="Galperin M.Y."/>
            <person name="Koonin E.V."/>
            <person name="Makarova K.S."/>
            <person name="Wolf Y.I."/>
            <person name="Rigden D.J."/>
            <person name="Dunfield P.F."/>
            <person name="Wang L."/>
            <person name="Alam M."/>
        </authorList>
    </citation>
    <scope>NUCLEOTIDE SEQUENCE [LARGE SCALE GENOMIC DNA]</scope>
    <source>
        <strain evidence="4">DSM 21510 / WK1</strain>
    </source>
</reference>
<dbReference type="eggNOG" id="COG0526">
    <property type="taxonomic scope" value="Bacteria"/>
</dbReference>
<accession>B7GKT0</accession>
<proteinExistence type="predicted"/>
<dbReference type="HOGENOM" id="CLU_042529_11_4_9"/>
<dbReference type="STRING" id="491915.Aflv_1368"/>